<keyword evidence="4" id="KW-1185">Reference proteome</keyword>
<evidence type="ECO:0000259" key="2">
    <source>
        <dbReference type="Pfam" id="PF14403"/>
    </source>
</evidence>
<protein>
    <recommendedName>
        <fullName evidence="5">DUF403 domain-containing protein</fullName>
    </recommendedName>
</protein>
<evidence type="ECO:0000259" key="1">
    <source>
        <dbReference type="Pfam" id="PF04168"/>
    </source>
</evidence>
<evidence type="ECO:0000313" key="4">
    <source>
        <dbReference type="Proteomes" id="UP001156641"/>
    </source>
</evidence>
<comment type="caution">
    <text evidence="3">The sequence shown here is derived from an EMBL/GenBank/DDBJ whole genome shotgun (WGS) entry which is preliminary data.</text>
</comment>
<proteinExistence type="predicted"/>
<sequence>MSALASSDEMIDRSGRIRTAWVPVMEAVRDIGHDELARRSAALNRQMRLAAPFGAAPTRHYDPLPAPLTPLEFSWLEAGLIQRAQLLSAALEDLYGPQTLLRDGSLPPALVFANPHFLRSLHTREKLGFPRLTFYAADVIRGPDGRFQVLRDHTGVIPGLGHALSLRRMASSTVPELFRTGGLRSLRPVREMLVDHLQRSAQGGVVAVLSAGASSPAQTQDAMDDALLARALGVLLIEPGDLATRNGGLHMKTLSGLLPVASLIRGLSGIDLDPLEQGGRPGAGIPGAFGAIRSGALNMLNAPGSALMEAAEFAEYIEPLFQRMLGAAPLLAKASGDPVTSASRAPFVNGTNLVSTPILFRLYAWHDGTTWQVLPGGLGFGLEQNNAAQGIAVTGMKDLWILDADEPHLISGATHSDTPKRTQFLAAAHLPSRVADNLFWLGRSVERLESASRLLMLALPRLESGTSLPRDLAERGLIAKCLAQAGLLPADLAGGALSGRQLRGALARRKPITGQLKEVARLINAASERLSPSMLATVRFALNQATESLPNEETALPSMLSFAATFAGIAAENMSRDGGWLFLEMGRRLERAETLAESLAILLNAPPERLEPGMALGIELADSVLSYDLRHAGILAPGPVLSMLLADIGNPRSLAYQFIVLRNCLQHLGAEDDAESLKQLQQEAVNLSGETTGLAKPLAAIAARLRLLSDHVHRRFFSLLPEAHQLEDELELEAAQ</sequence>
<reference evidence="4" key="1">
    <citation type="journal article" date="2019" name="Int. J. Syst. Evol. Microbiol.">
        <title>The Global Catalogue of Microorganisms (GCM) 10K type strain sequencing project: providing services to taxonomists for standard genome sequencing and annotation.</title>
        <authorList>
            <consortium name="The Broad Institute Genomics Platform"/>
            <consortium name="The Broad Institute Genome Sequencing Center for Infectious Disease"/>
            <person name="Wu L."/>
            <person name="Ma J."/>
        </authorList>
    </citation>
    <scope>NUCLEOTIDE SEQUENCE [LARGE SCALE GENOMIC DNA]</scope>
    <source>
        <strain evidence="4">NBRC 112502</strain>
    </source>
</reference>
<organism evidence="3 4">
    <name type="scientific">Acidocella aquatica</name>
    <dbReference type="NCBI Taxonomy" id="1922313"/>
    <lineage>
        <taxon>Bacteria</taxon>
        <taxon>Pseudomonadati</taxon>
        <taxon>Pseudomonadota</taxon>
        <taxon>Alphaproteobacteria</taxon>
        <taxon>Acetobacterales</taxon>
        <taxon>Acidocellaceae</taxon>
        <taxon>Acidocella</taxon>
    </lineage>
</organism>
<dbReference type="Proteomes" id="UP001156641">
    <property type="component" value="Unassembled WGS sequence"/>
</dbReference>
<dbReference type="InterPro" id="IPR025841">
    <property type="entry name" value="CP_ATPgrasp_2"/>
</dbReference>
<gene>
    <name evidence="3" type="ORF">GCM10010909_20700</name>
</gene>
<dbReference type="PANTHER" id="PTHR34595">
    <property type="entry name" value="BLR5612 PROTEIN"/>
    <property type="match status" value="1"/>
</dbReference>
<dbReference type="InterPro" id="IPR051680">
    <property type="entry name" value="ATP-dep_Glu-Cys_Ligase-2"/>
</dbReference>
<feature type="domain" description="DUF403" evidence="1">
    <location>
        <begin position="430"/>
        <end position="717"/>
    </location>
</feature>
<evidence type="ECO:0000313" key="3">
    <source>
        <dbReference type="EMBL" id="GLR67389.1"/>
    </source>
</evidence>
<name>A0ABQ6A4I7_9PROT</name>
<dbReference type="Gene3D" id="3.40.50.11290">
    <property type="match status" value="1"/>
</dbReference>
<dbReference type="SUPFAM" id="SSF56059">
    <property type="entry name" value="Glutathione synthetase ATP-binding domain-like"/>
    <property type="match status" value="1"/>
</dbReference>
<evidence type="ECO:0008006" key="5">
    <source>
        <dbReference type="Google" id="ProtNLM"/>
    </source>
</evidence>
<dbReference type="Pfam" id="PF14403">
    <property type="entry name" value="CP_ATPgrasp_2"/>
    <property type="match status" value="1"/>
</dbReference>
<dbReference type="EMBL" id="BSOS01000065">
    <property type="protein sequence ID" value="GLR67389.1"/>
    <property type="molecule type" value="Genomic_DNA"/>
</dbReference>
<dbReference type="InterPro" id="IPR007296">
    <property type="entry name" value="DUF403"/>
</dbReference>
<accession>A0ABQ6A4I7</accession>
<dbReference type="Pfam" id="PF04168">
    <property type="entry name" value="Alpha-E"/>
    <property type="match status" value="1"/>
</dbReference>
<feature type="domain" description="Circularly permuted ATP-grasp type 2" evidence="2">
    <location>
        <begin position="69"/>
        <end position="334"/>
    </location>
</feature>
<dbReference type="RefSeq" id="WP_284258121.1">
    <property type="nucleotide sequence ID" value="NZ_BSOS01000065.1"/>
</dbReference>
<dbReference type="PANTHER" id="PTHR34595:SF7">
    <property type="entry name" value="SLL1039 PROTEIN"/>
    <property type="match status" value="1"/>
</dbReference>